<dbReference type="PROSITE" id="PS50853">
    <property type="entry name" value="FN3"/>
    <property type="match status" value="1"/>
</dbReference>
<feature type="coiled-coil region" evidence="1">
    <location>
        <begin position="59"/>
        <end position="141"/>
    </location>
</feature>
<dbReference type="EMBL" id="JAODUO010000244">
    <property type="protein sequence ID" value="KAK2185150.1"/>
    <property type="molecule type" value="Genomic_DNA"/>
</dbReference>
<name>A0AAD9UDC5_RIDPI</name>
<dbReference type="InterPro" id="IPR013783">
    <property type="entry name" value="Ig-like_fold"/>
</dbReference>
<comment type="caution">
    <text evidence="3">The sequence shown here is derived from an EMBL/GenBank/DDBJ whole genome shotgun (WGS) entry which is preliminary data.</text>
</comment>
<accession>A0AAD9UDC5</accession>
<reference evidence="3" key="1">
    <citation type="journal article" date="2023" name="Mol. Biol. Evol.">
        <title>Third-Generation Sequencing Reveals the Adaptive Role of the Epigenome in Three Deep-Sea Polychaetes.</title>
        <authorList>
            <person name="Perez M."/>
            <person name="Aroh O."/>
            <person name="Sun Y."/>
            <person name="Lan Y."/>
            <person name="Juniper S.K."/>
            <person name="Young C.R."/>
            <person name="Angers B."/>
            <person name="Qian P.Y."/>
        </authorList>
    </citation>
    <scope>NUCLEOTIDE SEQUENCE</scope>
    <source>
        <strain evidence="3">R07B-5</strain>
    </source>
</reference>
<evidence type="ECO:0000259" key="2">
    <source>
        <dbReference type="PROSITE" id="PS50853"/>
    </source>
</evidence>
<dbReference type="Gene3D" id="2.60.40.10">
    <property type="entry name" value="Immunoglobulins"/>
    <property type="match status" value="1"/>
</dbReference>
<dbReference type="Proteomes" id="UP001209878">
    <property type="component" value="Unassembled WGS sequence"/>
</dbReference>
<evidence type="ECO:0000313" key="3">
    <source>
        <dbReference type="EMBL" id="KAK2185150.1"/>
    </source>
</evidence>
<protein>
    <recommendedName>
        <fullName evidence="2">Fibronectin type-III domain-containing protein</fullName>
    </recommendedName>
</protein>
<dbReference type="AlphaFoldDB" id="A0AAD9UDC5"/>
<evidence type="ECO:0000313" key="4">
    <source>
        <dbReference type="Proteomes" id="UP001209878"/>
    </source>
</evidence>
<proteinExistence type="predicted"/>
<sequence>MFNKASVGNEVLSIECVHILSCTLWYRDRQKDGTTVDTDKLIQDVIETIDLAKTHKIILSQLEEKLQDAHLQVQQSSELAQKKLQETFAGLKKSINETLDTRLQLLEAQIDQLTSDARSPLVKAEDVLKDHNKTASDLLDEGLKLLMSDDHAAISDKMKQFKARSQEVTIDGLPEVPALCDVSYITVELPPDIDQQVTSLADNFGRIMSRSPVQVTSIREQPGGLVVTWAEVDEDQPTSFSEFKLEYCSGVSGSQGNQKLEFIKAYQGPHLGYTLRHLKPFTYYSMRVCGRVEETTPWCVWSVPAVAMTRLQPYEWRDGVDGYCISNENKMATCCKDVEKPLGLYSTGQLYTCGHSVAFRIVDVGQACASDGIALTVSERESEPLNRPGSVFVSVSGTVYMDGVEKLTRLPPLTRGTMLTFDTESLLPGKIRVSIDVAGKIVTFDWVIEDASSNINSMQQTDNDIELFFVMAFSYRGWKVGVE</sequence>
<keyword evidence="1" id="KW-0175">Coiled coil</keyword>
<dbReference type="SUPFAM" id="SSF49265">
    <property type="entry name" value="Fibronectin type III"/>
    <property type="match status" value="1"/>
</dbReference>
<feature type="domain" description="Fibronectin type-III" evidence="2">
    <location>
        <begin position="209"/>
        <end position="312"/>
    </location>
</feature>
<dbReference type="InterPro" id="IPR036116">
    <property type="entry name" value="FN3_sf"/>
</dbReference>
<organism evidence="3 4">
    <name type="scientific">Ridgeia piscesae</name>
    <name type="common">Tubeworm</name>
    <dbReference type="NCBI Taxonomy" id="27915"/>
    <lineage>
        <taxon>Eukaryota</taxon>
        <taxon>Metazoa</taxon>
        <taxon>Spiralia</taxon>
        <taxon>Lophotrochozoa</taxon>
        <taxon>Annelida</taxon>
        <taxon>Polychaeta</taxon>
        <taxon>Sedentaria</taxon>
        <taxon>Canalipalpata</taxon>
        <taxon>Sabellida</taxon>
        <taxon>Siboglinidae</taxon>
        <taxon>Ridgeia</taxon>
    </lineage>
</organism>
<dbReference type="CDD" id="cd00063">
    <property type="entry name" value="FN3"/>
    <property type="match status" value="1"/>
</dbReference>
<dbReference type="InterPro" id="IPR003961">
    <property type="entry name" value="FN3_dom"/>
</dbReference>
<evidence type="ECO:0000256" key="1">
    <source>
        <dbReference type="SAM" id="Coils"/>
    </source>
</evidence>
<gene>
    <name evidence="3" type="ORF">NP493_245g02024</name>
</gene>
<keyword evidence="4" id="KW-1185">Reference proteome</keyword>